<keyword evidence="1" id="KW-0472">Membrane</keyword>
<evidence type="ECO:0000313" key="4">
    <source>
        <dbReference type="Proteomes" id="UP000187209"/>
    </source>
</evidence>
<keyword evidence="4" id="KW-1185">Reference proteome</keyword>
<evidence type="ECO:0000313" key="3">
    <source>
        <dbReference type="EMBL" id="OMJ86671.1"/>
    </source>
</evidence>
<evidence type="ECO:0000256" key="2">
    <source>
        <dbReference type="SAM" id="SignalP"/>
    </source>
</evidence>
<sequence>MNILYLGFIILAVIADYLQIDSVYSYLASCTIDITIGLYNTDGSLQTISGIPVYLTFDPAFTLSQSGWVQYSSNGQVIGSIYQCCLVSLKLIAEANGYISAITSSNLQVGPNLLCWYSDVVVSGTFFCVNEDIQVTASMECSLISIFPNMSLDIFDVYGSSITGETHLDSTSWPKTVVVQFTTVGTKKIMAVIGNYYAKNYYQTITIQQSSLYITFPNGTPTYAYEYFSITTTIKDCHLIICTTCTQDVTLSTSPLGLFTSTFISSSINGEAQFISLCISASGTTSITADASLINSGISSLLTISKIYLKVTLLSTPSNSLTYFSVKVEAYDNGLITKILTCPFNVVLSLNPSGTLNGIIDDISLNGEIVFTGLMILDEGSFQIVASCTECISGISSLVIIENYYLKIVISPNTNRFSTENTFTILVDVYDDAGFTTFYTAGSFSISITFGIYHSDISGSTLNGQYTSSLIQISVFGNCAISCSSPSAINSNILTITIANSYLKFDDLLFNFVNTDKYFSIILRVFTDLFYLNPDLTQYTIDLAITPSVILYGTTTGTISSGTLTFSGLQIQIENTYSLISSGIGLISSPSITLTIKNYYLALSFLPQTVYFIKPSTTESVFSLQLQVYSDQALTNLCINYDFSLTIFLLSSLALQNSGTQITSNGMCIFNNLSINIEGSFTLQIQGNEIITESYQITIKNYYMIISFISNLPINTQSIFSIEVIISDISGSSIPYIGTDFMVSLNLNPLGVFNGIISLNTITGIVQFIDLSISTENTYVILATCAKAIGVYSLSFTIKNYYLRVEIIGEIVRNMKPNESSDYFNVIVTVYDNPSKTNVYQGQSFTITIKLVPDGQLTGSLTQSTQNGVGQFNNLSITNDNKYTILAYGNGLISDQTIEFTIGTYYLSVIFNDETPKTTESLFSVYVFIYTSPELINIAENKDFYVNIQLDSDGNLFGDTSIYSISGIAKFTNLYVLTENTYKIIATSFNAFMGYSETFIIKNYYANITFNSETPISTESIFSLVVTIFYDIDLHNICITCFFSIFLSIDNYGTISGQINSQSKSGIVIYNSLQITSENTYKIKAYGQNIISTQTIPIKIKNYYLKITLNTTVIYKKPIHTRSIFNIVIGVYSDSKFEKLYTGKSYLITLSLNPSILSFPKLNKETSLGIVTYKNLQISESNTYNLTADGIGVIKDTLFNYFIDDSTFSLSVCVSKINSFNATFDKELSENLRKNDFKISFTHFINYEISFKQISNSIYTFNITLKEDNHEETMIAIVVLKNNLMSKDGYYFDYISKTLKLNLVYKTFQSNEIASTAMNSSENLNKGLASSAIVTGIIGSPSVLWSIMNCMDMLSYLPLSKIDYSENLVYFLTSFGNLQVFPNPFNYIFSISNTTEPYDEALKYGFKTSYILYNSGILLTQLIVSISLIPFLHIGKRICNEKISKLCRITLKKYKYSYFIRFVLQSYLDIGLLALIEIKSVKNI</sequence>
<gene>
    <name evidence="3" type="ORF">SteCoe_11755</name>
</gene>
<feature type="transmembrane region" description="Helical" evidence="1">
    <location>
        <begin position="1410"/>
        <end position="1435"/>
    </location>
</feature>
<proteinExistence type="predicted"/>
<keyword evidence="1" id="KW-0812">Transmembrane</keyword>
<protein>
    <submittedName>
        <fullName evidence="3">Uncharacterized protein</fullName>
    </submittedName>
</protein>
<organism evidence="3 4">
    <name type="scientific">Stentor coeruleus</name>
    <dbReference type="NCBI Taxonomy" id="5963"/>
    <lineage>
        <taxon>Eukaryota</taxon>
        <taxon>Sar</taxon>
        <taxon>Alveolata</taxon>
        <taxon>Ciliophora</taxon>
        <taxon>Postciliodesmatophora</taxon>
        <taxon>Heterotrichea</taxon>
        <taxon>Heterotrichida</taxon>
        <taxon>Stentoridae</taxon>
        <taxon>Stentor</taxon>
    </lineage>
</organism>
<feature type="transmembrane region" description="Helical" evidence="1">
    <location>
        <begin position="1456"/>
        <end position="1476"/>
    </location>
</feature>
<feature type="signal peptide" evidence="2">
    <location>
        <begin position="1"/>
        <end position="15"/>
    </location>
</feature>
<keyword evidence="2" id="KW-0732">Signal</keyword>
<feature type="chain" id="PRO_5013159048" evidence="2">
    <location>
        <begin position="16"/>
        <end position="1484"/>
    </location>
</feature>
<dbReference type="Proteomes" id="UP000187209">
    <property type="component" value="Unassembled WGS sequence"/>
</dbReference>
<accession>A0A1R2CCE2</accession>
<evidence type="ECO:0000256" key="1">
    <source>
        <dbReference type="SAM" id="Phobius"/>
    </source>
</evidence>
<comment type="caution">
    <text evidence="3">The sequence shown here is derived from an EMBL/GenBank/DDBJ whole genome shotgun (WGS) entry which is preliminary data.</text>
</comment>
<reference evidence="3 4" key="1">
    <citation type="submission" date="2016-11" db="EMBL/GenBank/DDBJ databases">
        <title>The macronuclear genome of Stentor coeruleus: a giant cell with tiny introns.</title>
        <authorList>
            <person name="Slabodnick M."/>
            <person name="Ruby J.G."/>
            <person name="Reiff S.B."/>
            <person name="Swart E.C."/>
            <person name="Gosai S."/>
            <person name="Prabakaran S."/>
            <person name="Witkowska E."/>
            <person name="Larue G.E."/>
            <person name="Fisher S."/>
            <person name="Freeman R.M."/>
            <person name="Gunawardena J."/>
            <person name="Chu W."/>
            <person name="Stover N.A."/>
            <person name="Gregory B.D."/>
            <person name="Nowacki M."/>
            <person name="Derisi J."/>
            <person name="Roy S.W."/>
            <person name="Marshall W.F."/>
            <person name="Sood P."/>
        </authorList>
    </citation>
    <scope>NUCLEOTIDE SEQUENCE [LARGE SCALE GENOMIC DNA]</scope>
    <source>
        <strain evidence="3">WM001</strain>
    </source>
</reference>
<dbReference type="EMBL" id="MPUH01000198">
    <property type="protein sequence ID" value="OMJ86671.1"/>
    <property type="molecule type" value="Genomic_DNA"/>
</dbReference>
<keyword evidence="1" id="KW-1133">Transmembrane helix</keyword>
<name>A0A1R2CCE2_9CILI</name>